<evidence type="ECO:0000313" key="6">
    <source>
        <dbReference type="EMBL" id="MEU8137507.1"/>
    </source>
</evidence>
<dbReference type="Pfam" id="PF00126">
    <property type="entry name" value="HTH_1"/>
    <property type="match status" value="1"/>
</dbReference>
<evidence type="ECO:0000313" key="7">
    <source>
        <dbReference type="Proteomes" id="UP001551482"/>
    </source>
</evidence>
<dbReference type="CDD" id="cd05466">
    <property type="entry name" value="PBP2_LTTR_substrate"/>
    <property type="match status" value="1"/>
</dbReference>
<feature type="domain" description="HTH lysR-type" evidence="5">
    <location>
        <begin position="1"/>
        <end position="58"/>
    </location>
</feature>
<evidence type="ECO:0000256" key="1">
    <source>
        <dbReference type="ARBA" id="ARBA00009437"/>
    </source>
</evidence>
<dbReference type="PANTHER" id="PTHR30346:SF28">
    <property type="entry name" value="HTH-TYPE TRANSCRIPTIONAL REGULATOR CYNR"/>
    <property type="match status" value="1"/>
</dbReference>
<keyword evidence="3" id="KW-0238">DNA-binding</keyword>
<dbReference type="EMBL" id="JBEZFP010000090">
    <property type="protein sequence ID" value="MEU8137507.1"/>
    <property type="molecule type" value="Genomic_DNA"/>
</dbReference>
<dbReference type="Proteomes" id="UP001551482">
    <property type="component" value="Unassembled WGS sequence"/>
</dbReference>
<accession>A0ABV3DP24</accession>
<evidence type="ECO:0000256" key="2">
    <source>
        <dbReference type="ARBA" id="ARBA00023015"/>
    </source>
</evidence>
<dbReference type="PROSITE" id="PS50931">
    <property type="entry name" value="HTH_LYSR"/>
    <property type="match status" value="1"/>
</dbReference>
<organism evidence="6 7">
    <name type="scientific">Streptodolium elevatio</name>
    <dbReference type="NCBI Taxonomy" id="3157996"/>
    <lineage>
        <taxon>Bacteria</taxon>
        <taxon>Bacillati</taxon>
        <taxon>Actinomycetota</taxon>
        <taxon>Actinomycetes</taxon>
        <taxon>Kitasatosporales</taxon>
        <taxon>Streptomycetaceae</taxon>
        <taxon>Streptodolium</taxon>
    </lineage>
</organism>
<dbReference type="Pfam" id="PF03466">
    <property type="entry name" value="LysR_substrate"/>
    <property type="match status" value="1"/>
</dbReference>
<name>A0ABV3DP24_9ACTN</name>
<dbReference type="RefSeq" id="WP_358359511.1">
    <property type="nucleotide sequence ID" value="NZ_JBEZFP010000090.1"/>
</dbReference>
<comment type="caution">
    <text evidence="6">The sequence shown here is derived from an EMBL/GenBank/DDBJ whole genome shotgun (WGS) entry which is preliminary data.</text>
</comment>
<dbReference type="Gene3D" id="1.10.10.10">
    <property type="entry name" value="Winged helix-like DNA-binding domain superfamily/Winged helix DNA-binding domain"/>
    <property type="match status" value="1"/>
</dbReference>
<keyword evidence="4" id="KW-0804">Transcription</keyword>
<dbReference type="Gene3D" id="3.40.190.290">
    <property type="match status" value="1"/>
</dbReference>
<sequence length="294" mass="32321">MTLQQLRYLVAVVEHGSMTAAAQALFVVQPALSRSLQALERELRAELFVRSGRGMALTPEGVRVVHLARRVLAGISAIEDCVRPGAPSLGARVRLGTTQTLAIEFISTLLPAFNRHRPDVHVVVAGHANRDLLFDALRNGAADLVLADLPVPFDLRVHALHHHEVVLVSPPDLRLPEPVTVESLDGLPMILPAADSPRRKEFEVLFTTRGIRPKVAMETDERGAWLSCVAGGVGSVLWYADMAHRFERAVTISSFNPPMRRTIGFAWLRKPMTPEVRALCAFARARGVEEADYT</sequence>
<comment type="similarity">
    <text evidence="1">Belongs to the LysR transcriptional regulatory family.</text>
</comment>
<evidence type="ECO:0000259" key="5">
    <source>
        <dbReference type="PROSITE" id="PS50931"/>
    </source>
</evidence>
<dbReference type="SUPFAM" id="SSF53850">
    <property type="entry name" value="Periplasmic binding protein-like II"/>
    <property type="match status" value="1"/>
</dbReference>
<reference evidence="6 7" key="1">
    <citation type="submission" date="2024-06" db="EMBL/GenBank/DDBJ databases">
        <title>The Natural Products Discovery Center: Release of the First 8490 Sequenced Strains for Exploring Actinobacteria Biosynthetic Diversity.</title>
        <authorList>
            <person name="Kalkreuter E."/>
            <person name="Kautsar S.A."/>
            <person name="Yang D."/>
            <person name="Bader C.D."/>
            <person name="Teijaro C.N."/>
            <person name="Fluegel L."/>
            <person name="Davis C.M."/>
            <person name="Simpson J.R."/>
            <person name="Lauterbach L."/>
            <person name="Steele A.D."/>
            <person name="Gui C."/>
            <person name="Meng S."/>
            <person name="Li G."/>
            <person name="Viehrig K."/>
            <person name="Ye F."/>
            <person name="Su P."/>
            <person name="Kiefer A.F."/>
            <person name="Nichols A."/>
            <person name="Cepeda A.J."/>
            <person name="Yan W."/>
            <person name="Fan B."/>
            <person name="Jiang Y."/>
            <person name="Adhikari A."/>
            <person name="Zheng C.-J."/>
            <person name="Schuster L."/>
            <person name="Cowan T.M."/>
            <person name="Smanski M.J."/>
            <person name="Chevrette M.G."/>
            <person name="De Carvalho L.P.S."/>
            <person name="Shen B."/>
        </authorList>
    </citation>
    <scope>NUCLEOTIDE SEQUENCE [LARGE SCALE GENOMIC DNA]</scope>
    <source>
        <strain evidence="6 7">NPDC048946</strain>
    </source>
</reference>
<proteinExistence type="inferred from homology"/>
<dbReference type="PRINTS" id="PR00039">
    <property type="entry name" value="HTHLYSR"/>
</dbReference>
<keyword evidence="7" id="KW-1185">Reference proteome</keyword>
<dbReference type="PANTHER" id="PTHR30346">
    <property type="entry name" value="TRANSCRIPTIONAL DUAL REGULATOR HCAR-RELATED"/>
    <property type="match status" value="1"/>
</dbReference>
<evidence type="ECO:0000256" key="4">
    <source>
        <dbReference type="ARBA" id="ARBA00023163"/>
    </source>
</evidence>
<keyword evidence="2" id="KW-0805">Transcription regulation</keyword>
<dbReference type="SUPFAM" id="SSF46785">
    <property type="entry name" value="Winged helix' DNA-binding domain"/>
    <property type="match status" value="1"/>
</dbReference>
<dbReference type="InterPro" id="IPR036388">
    <property type="entry name" value="WH-like_DNA-bd_sf"/>
</dbReference>
<dbReference type="InterPro" id="IPR000847">
    <property type="entry name" value="LysR_HTH_N"/>
</dbReference>
<protein>
    <submittedName>
        <fullName evidence="6">LysR family transcriptional regulator</fullName>
    </submittedName>
</protein>
<gene>
    <name evidence="6" type="ORF">AB0C36_28850</name>
</gene>
<evidence type="ECO:0000256" key="3">
    <source>
        <dbReference type="ARBA" id="ARBA00023125"/>
    </source>
</evidence>
<dbReference type="InterPro" id="IPR005119">
    <property type="entry name" value="LysR_subst-bd"/>
</dbReference>
<dbReference type="InterPro" id="IPR036390">
    <property type="entry name" value="WH_DNA-bd_sf"/>
</dbReference>